<sequence length="60" mass="7108">MKKKKFRVSDYQSIDDCLNQMQSEGYRPIKRIEKPVFEEQQSGEAEPVEQEIVFQAVKDE</sequence>
<comment type="caution">
    <text evidence="1">The sequence shown here is derived from an EMBL/GenBank/DDBJ whole genome shotgun (WGS) entry which is preliminary data.</text>
</comment>
<keyword evidence="2" id="KW-1185">Reference proteome</keyword>
<evidence type="ECO:0008006" key="3">
    <source>
        <dbReference type="Google" id="ProtNLM"/>
    </source>
</evidence>
<reference evidence="1 2" key="1">
    <citation type="submission" date="2023-07" db="EMBL/GenBank/DDBJ databases">
        <title>Genomic Encyclopedia of Type Strains, Phase IV (KMG-IV): sequencing the most valuable type-strain genomes for metagenomic binning, comparative biology and taxonomic classification.</title>
        <authorList>
            <person name="Goeker M."/>
        </authorList>
    </citation>
    <scope>NUCLEOTIDE SEQUENCE [LARGE SCALE GENOMIC DNA]</scope>
    <source>
        <strain evidence="1 2">DSM 16460</strain>
    </source>
</reference>
<protein>
    <recommendedName>
        <fullName evidence="3">NETI motif-containing protein</fullName>
    </recommendedName>
</protein>
<gene>
    <name evidence="1" type="ORF">J2S77_001684</name>
</gene>
<organism evidence="1 2">
    <name type="scientific">Alkalibacillus salilacus</name>
    <dbReference type="NCBI Taxonomy" id="284582"/>
    <lineage>
        <taxon>Bacteria</taxon>
        <taxon>Bacillati</taxon>
        <taxon>Bacillota</taxon>
        <taxon>Bacilli</taxon>
        <taxon>Bacillales</taxon>
        <taxon>Bacillaceae</taxon>
        <taxon>Alkalibacillus</taxon>
    </lineage>
</organism>
<dbReference type="Pfam" id="PF14044">
    <property type="entry name" value="NETI"/>
    <property type="match status" value="1"/>
</dbReference>
<dbReference type="InterPro" id="IPR025930">
    <property type="entry name" value="NETI"/>
</dbReference>
<name>A0ABT9VFF5_9BACI</name>
<accession>A0ABT9VFF5</accession>
<proteinExistence type="predicted"/>
<evidence type="ECO:0000313" key="2">
    <source>
        <dbReference type="Proteomes" id="UP001224359"/>
    </source>
</evidence>
<dbReference type="Proteomes" id="UP001224359">
    <property type="component" value="Unassembled WGS sequence"/>
</dbReference>
<evidence type="ECO:0000313" key="1">
    <source>
        <dbReference type="EMBL" id="MDQ0159698.1"/>
    </source>
</evidence>
<dbReference type="EMBL" id="JAUSTQ010000006">
    <property type="protein sequence ID" value="MDQ0159698.1"/>
    <property type="molecule type" value="Genomic_DNA"/>
</dbReference>